<evidence type="ECO:0000256" key="6">
    <source>
        <dbReference type="ARBA" id="ARBA00023239"/>
    </source>
</evidence>
<comment type="catalytic activity">
    <reaction evidence="9 10">
        <text>heme b + 2 H(+) = protoporphyrin IX + Fe(2+)</text>
        <dbReference type="Rhea" id="RHEA:22584"/>
        <dbReference type="ChEBI" id="CHEBI:15378"/>
        <dbReference type="ChEBI" id="CHEBI:29033"/>
        <dbReference type="ChEBI" id="CHEBI:57306"/>
        <dbReference type="ChEBI" id="CHEBI:60344"/>
        <dbReference type="EC" id="4.98.1.1"/>
    </reaction>
</comment>
<dbReference type="SUPFAM" id="SSF53800">
    <property type="entry name" value="Chelatase"/>
    <property type="match status" value="1"/>
</dbReference>
<evidence type="ECO:0000256" key="9">
    <source>
        <dbReference type="HAMAP-Rule" id="MF_00323"/>
    </source>
</evidence>
<comment type="subcellular location">
    <subcellularLocation>
        <location evidence="9 10">Cytoplasm</location>
    </subcellularLocation>
</comment>
<evidence type="ECO:0000256" key="10">
    <source>
        <dbReference type="RuleBase" id="RU000607"/>
    </source>
</evidence>
<evidence type="ECO:0000256" key="2">
    <source>
        <dbReference type="ARBA" id="ARBA00022490"/>
    </source>
</evidence>
<evidence type="ECO:0000256" key="1">
    <source>
        <dbReference type="ARBA" id="ARBA00007718"/>
    </source>
</evidence>
<dbReference type="eggNOG" id="COG0276">
    <property type="taxonomic scope" value="Bacteria"/>
</dbReference>
<evidence type="ECO:0000256" key="8">
    <source>
        <dbReference type="ARBA" id="ARBA00024536"/>
    </source>
</evidence>
<comment type="pathway">
    <text evidence="9 10">Porphyrin-containing compound metabolism; protoheme biosynthesis; protoheme from protoporphyrin-IX: step 1/1.</text>
</comment>
<dbReference type="STRING" id="1163408.UU9_09757"/>
<keyword evidence="3 9" id="KW-0479">Metal-binding</keyword>
<dbReference type="CDD" id="cd03411">
    <property type="entry name" value="Ferrochelatase_N"/>
    <property type="match status" value="1"/>
</dbReference>
<dbReference type="InterPro" id="IPR033644">
    <property type="entry name" value="Ferrochelatase_C"/>
</dbReference>
<dbReference type="NCBIfam" id="TIGR00109">
    <property type="entry name" value="hemH"/>
    <property type="match status" value="1"/>
</dbReference>
<dbReference type="Proteomes" id="UP000004210">
    <property type="component" value="Unassembled WGS sequence"/>
</dbReference>
<dbReference type="Pfam" id="PF00762">
    <property type="entry name" value="Ferrochelatase"/>
    <property type="match status" value="1"/>
</dbReference>
<keyword evidence="2 9" id="KW-0963">Cytoplasm</keyword>
<evidence type="ECO:0000256" key="3">
    <source>
        <dbReference type="ARBA" id="ARBA00022723"/>
    </source>
</evidence>
<name>I4VQ21_9GAMM</name>
<accession>I4VQ21</accession>
<comment type="caution">
    <text evidence="11">The sequence shown here is derived from an EMBL/GenBank/DDBJ whole genome shotgun (WGS) entry which is preliminary data.</text>
</comment>
<dbReference type="InterPro" id="IPR001015">
    <property type="entry name" value="Ferrochelatase"/>
</dbReference>
<dbReference type="AlphaFoldDB" id="I4VQ21"/>
<dbReference type="InterPro" id="IPR033659">
    <property type="entry name" value="Ferrochelatase_N"/>
</dbReference>
<evidence type="ECO:0000313" key="12">
    <source>
        <dbReference type="Proteomes" id="UP000004210"/>
    </source>
</evidence>
<dbReference type="HAMAP" id="MF_00323">
    <property type="entry name" value="Ferrochelatase"/>
    <property type="match status" value="1"/>
</dbReference>
<dbReference type="GO" id="GO:0006783">
    <property type="term" value="P:heme biosynthetic process"/>
    <property type="evidence" value="ECO:0007669"/>
    <property type="project" value="UniProtKB-UniRule"/>
</dbReference>
<keyword evidence="5 9" id="KW-0350">Heme biosynthesis</keyword>
<evidence type="ECO:0000256" key="5">
    <source>
        <dbReference type="ARBA" id="ARBA00023133"/>
    </source>
</evidence>
<protein>
    <recommendedName>
        <fullName evidence="9 10">Ferrochelatase</fullName>
        <ecNumber evidence="9 10">4.98.1.1</ecNumber>
    </recommendedName>
    <alternativeName>
        <fullName evidence="9">Heme synthase</fullName>
    </alternativeName>
    <alternativeName>
        <fullName evidence="9">Protoheme ferro-lyase</fullName>
    </alternativeName>
</protein>
<evidence type="ECO:0000313" key="11">
    <source>
        <dbReference type="EMBL" id="EIL89312.1"/>
    </source>
</evidence>
<sequence length="366" mass="40986">MIAFDAIALVTMPPNYYTGPTGHSHTTDVQSVQTAVLLVNLGTPTAPTAQAVRPYLAEFLGDTRVIDYPRWLWWLILHGVILRTRPARSAHAYARIWTERGSPLRFESEALAAALQAKLEREQPGTLRVALAMRYGEPAVADTIAQLHREGVRRLLVLPLYPQYSATSTGSVIDAVADAMKAMRWPPELRLINDYHDDTGHIEALARRIERWWADNGRGDKLLLSFHGIPERYVRLGDPYAEQCQATARLLRQRLRLGESELLVSFQSRVGRERWLHPYTDATVRQLAADGVKCLDVACPGFAVDCLETLEEIAMQNRDFFLAAGGQSLRYIPALNDSPEQIDSLAALLRRHLRGWPTFANDDGAA</sequence>
<evidence type="ECO:0000256" key="4">
    <source>
        <dbReference type="ARBA" id="ARBA00023004"/>
    </source>
</evidence>
<feature type="binding site" evidence="9">
    <location>
        <position position="227"/>
    </location>
    <ligand>
        <name>Fe(2+)</name>
        <dbReference type="ChEBI" id="CHEBI:29033"/>
    </ligand>
</feature>
<dbReference type="Gene3D" id="3.40.50.1400">
    <property type="match status" value="2"/>
</dbReference>
<dbReference type="PANTHER" id="PTHR11108">
    <property type="entry name" value="FERROCHELATASE"/>
    <property type="match status" value="1"/>
</dbReference>
<dbReference type="PATRIC" id="fig|1163408.3.peg.2005"/>
<dbReference type="UniPathway" id="UPA00252">
    <property type="reaction ID" value="UER00325"/>
</dbReference>
<keyword evidence="12" id="KW-1185">Reference proteome</keyword>
<dbReference type="EMBL" id="AJXU01000037">
    <property type="protein sequence ID" value="EIL89312.1"/>
    <property type="molecule type" value="Genomic_DNA"/>
</dbReference>
<dbReference type="GO" id="GO:0005737">
    <property type="term" value="C:cytoplasm"/>
    <property type="evidence" value="ECO:0007669"/>
    <property type="project" value="UniProtKB-SubCell"/>
</dbReference>
<dbReference type="PANTHER" id="PTHR11108:SF1">
    <property type="entry name" value="FERROCHELATASE, MITOCHONDRIAL"/>
    <property type="match status" value="1"/>
</dbReference>
<dbReference type="GO" id="GO:0004325">
    <property type="term" value="F:ferrochelatase activity"/>
    <property type="evidence" value="ECO:0007669"/>
    <property type="project" value="UniProtKB-UniRule"/>
</dbReference>
<keyword evidence="6 9" id="KW-0456">Lyase</keyword>
<dbReference type="InterPro" id="IPR019772">
    <property type="entry name" value="Ferrochelatase_AS"/>
</dbReference>
<keyword evidence="7 9" id="KW-0627">Porphyrin biosynthesis</keyword>
<feature type="binding site" evidence="9">
    <location>
        <position position="308"/>
    </location>
    <ligand>
        <name>Fe(2+)</name>
        <dbReference type="ChEBI" id="CHEBI:29033"/>
    </ligand>
</feature>
<dbReference type="CDD" id="cd00419">
    <property type="entry name" value="Ferrochelatase_C"/>
    <property type="match status" value="1"/>
</dbReference>
<dbReference type="PROSITE" id="PS00534">
    <property type="entry name" value="FERROCHELATASE"/>
    <property type="match status" value="1"/>
</dbReference>
<evidence type="ECO:0000256" key="7">
    <source>
        <dbReference type="ARBA" id="ARBA00023244"/>
    </source>
</evidence>
<keyword evidence="4 9" id="KW-0408">Iron</keyword>
<gene>
    <name evidence="9" type="primary">hemH</name>
    <name evidence="11" type="ORF">UU9_09757</name>
</gene>
<reference evidence="11 12" key="1">
    <citation type="journal article" date="2012" name="J. Bacteriol.">
        <title>Genome sequences for six rhodanobacter strains, isolated from soils and the terrestrial subsurface, with variable denitrification capabilities.</title>
        <authorList>
            <person name="Kostka J.E."/>
            <person name="Green S.J."/>
            <person name="Rishishwar L."/>
            <person name="Prakash O."/>
            <person name="Katz L.S."/>
            <person name="Marino-Ramirez L."/>
            <person name="Jordan I.K."/>
            <person name="Munk C."/>
            <person name="Ivanova N."/>
            <person name="Mikhailova N."/>
            <person name="Watson D.B."/>
            <person name="Brown S.D."/>
            <person name="Palumbo A.V."/>
            <person name="Brooks S.C."/>
        </authorList>
    </citation>
    <scope>NUCLEOTIDE SEQUENCE [LARGE SCALE GENOMIC DNA]</scope>
    <source>
        <strain evidence="12">Jip2T</strain>
    </source>
</reference>
<dbReference type="FunFam" id="3.40.50.1400:FF:000002">
    <property type="entry name" value="Ferrochelatase"/>
    <property type="match status" value="1"/>
</dbReference>
<proteinExistence type="inferred from homology"/>
<dbReference type="GO" id="GO:0046872">
    <property type="term" value="F:metal ion binding"/>
    <property type="evidence" value="ECO:0007669"/>
    <property type="project" value="UniProtKB-KW"/>
</dbReference>
<comment type="catalytic activity">
    <reaction evidence="8">
        <text>Fe-coproporphyrin III + 2 H(+) = coproporphyrin III + Fe(2+)</text>
        <dbReference type="Rhea" id="RHEA:49572"/>
        <dbReference type="ChEBI" id="CHEBI:15378"/>
        <dbReference type="ChEBI" id="CHEBI:29033"/>
        <dbReference type="ChEBI" id="CHEBI:68438"/>
        <dbReference type="ChEBI" id="CHEBI:131725"/>
        <dbReference type="EC" id="4.99.1.9"/>
    </reaction>
    <physiologicalReaction direction="right-to-left" evidence="8">
        <dbReference type="Rhea" id="RHEA:49574"/>
    </physiologicalReaction>
</comment>
<organism evidence="11 12">
    <name type="scientific">Rhodanobacter fulvus Jip2</name>
    <dbReference type="NCBI Taxonomy" id="1163408"/>
    <lineage>
        <taxon>Bacteria</taxon>
        <taxon>Pseudomonadati</taxon>
        <taxon>Pseudomonadota</taxon>
        <taxon>Gammaproteobacteria</taxon>
        <taxon>Lysobacterales</taxon>
        <taxon>Rhodanobacteraceae</taxon>
        <taxon>Rhodanobacter</taxon>
    </lineage>
</organism>
<dbReference type="EC" id="4.98.1.1" evidence="9 10"/>
<comment type="function">
    <text evidence="9 10">Catalyzes the ferrous insertion into protoporphyrin IX.</text>
</comment>
<comment type="similarity">
    <text evidence="1 9 10">Belongs to the ferrochelatase family.</text>
</comment>